<accession>A0A3N4KFW4</accession>
<feature type="signal peptide" evidence="2">
    <location>
        <begin position="1"/>
        <end position="21"/>
    </location>
</feature>
<feature type="transmembrane region" description="Helical" evidence="1">
    <location>
        <begin position="296"/>
        <end position="317"/>
    </location>
</feature>
<feature type="transmembrane region" description="Helical" evidence="1">
    <location>
        <begin position="221"/>
        <end position="240"/>
    </location>
</feature>
<protein>
    <submittedName>
        <fullName evidence="3">Uncharacterized protein</fullName>
    </submittedName>
</protein>
<reference evidence="3 4" key="1">
    <citation type="journal article" date="2018" name="Nat. Ecol. Evol.">
        <title>Pezizomycetes genomes reveal the molecular basis of ectomycorrhizal truffle lifestyle.</title>
        <authorList>
            <person name="Murat C."/>
            <person name="Payen T."/>
            <person name="Noel B."/>
            <person name="Kuo A."/>
            <person name="Morin E."/>
            <person name="Chen J."/>
            <person name="Kohler A."/>
            <person name="Krizsan K."/>
            <person name="Balestrini R."/>
            <person name="Da Silva C."/>
            <person name="Montanini B."/>
            <person name="Hainaut M."/>
            <person name="Levati E."/>
            <person name="Barry K.W."/>
            <person name="Belfiori B."/>
            <person name="Cichocki N."/>
            <person name="Clum A."/>
            <person name="Dockter R.B."/>
            <person name="Fauchery L."/>
            <person name="Guy J."/>
            <person name="Iotti M."/>
            <person name="Le Tacon F."/>
            <person name="Lindquist E.A."/>
            <person name="Lipzen A."/>
            <person name="Malagnac F."/>
            <person name="Mello A."/>
            <person name="Molinier V."/>
            <person name="Miyauchi S."/>
            <person name="Poulain J."/>
            <person name="Riccioni C."/>
            <person name="Rubini A."/>
            <person name="Sitrit Y."/>
            <person name="Splivallo R."/>
            <person name="Traeger S."/>
            <person name="Wang M."/>
            <person name="Zifcakova L."/>
            <person name="Wipf D."/>
            <person name="Zambonelli A."/>
            <person name="Paolocci F."/>
            <person name="Nowrousian M."/>
            <person name="Ottonello S."/>
            <person name="Baldrian P."/>
            <person name="Spatafora J.W."/>
            <person name="Henrissat B."/>
            <person name="Nagy L.G."/>
            <person name="Aury J.M."/>
            <person name="Wincker P."/>
            <person name="Grigoriev I.V."/>
            <person name="Bonfante P."/>
            <person name="Martin F.M."/>
        </authorList>
    </citation>
    <scope>NUCLEOTIDE SEQUENCE [LARGE SCALE GENOMIC DNA]</scope>
    <source>
        <strain evidence="3 4">CCBAS932</strain>
    </source>
</reference>
<evidence type="ECO:0000313" key="3">
    <source>
        <dbReference type="EMBL" id="RPB08232.1"/>
    </source>
</evidence>
<sequence>MGNYRCYVFLAFVFLWDLCSAISNSTQFEPIFVPEPRGRGTMGIFWSCVITLCLCVWTSVHPDVIPNPTTWRVTINKIIWMFIALLAPELIVGQAYEQKKQAKLVHNTWCAHFNIKPGSPEDKMGIEGAFFVVMGGFVVNEDPEAGEDSEKDNFTWHRSLTSKGFLNYLSKNQIPLDAINKRVIVDKGKADIVAKFLVCLQALWMVIQASARKASGLPITLLELHVVIQVMFVLITYTQWGYKPLNANEPIILSIEGEIGVTSARTFRKVGKNENSFLEILDSIEANWERSPSNGWVVIGAAVITGVAHASAWNYPFPTHIEKVMWRVSSIALAAPSMYISVSVVSETVRKVTRKYSRVDELDTGKGSWEDSTLCSILTVAFFLTSVPLYILSIIFITVEAFISLRKVP</sequence>
<dbReference type="PANTHER" id="PTHR35043">
    <property type="entry name" value="TRANSCRIPTION FACTOR DOMAIN-CONTAINING PROTEIN"/>
    <property type="match status" value="1"/>
</dbReference>
<dbReference type="InParanoid" id="A0A3N4KFW4"/>
<feature type="chain" id="PRO_5018137334" evidence="2">
    <location>
        <begin position="22"/>
        <end position="409"/>
    </location>
</feature>
<keyword evidence="1" id="KW-1133">Transmembrane helix</keyword>
<evidence type="ECO:0000313" key="4">
    <source>
        <dbReference type="Proteomes" id="UP000277580"/>
    </source>
</evidence>
<keyword evidence="4" id="KW-1185">Reference proteome</keyword>
<dbReference type="OrthoDB" id="9451547at2759"/>
<feature type="transmembrane region" description="Helical" evidence="1">
    <location>
        <begin position="78"/>
        <end position="96"/>
    </location>
</feature>
<name>A0A3N4KFW4_9PEZI</name>
<feature type="transmembrane region" description="Helical" evidence="1">
    <location>
        <begin position="324"/>
        <end position="345"/>
    </location>
</feature>
<organism evidence="3 4">
    <name type="scientific">Morchella conica CCBAS932</name>
    <dbReference type="NCBI Taxonomy" id="1392247"/>
    <lineage>
        <taxon>Eukaryota</taxon>
        <taxon>Fungi</taxon>
        <taxon>Dikarya</taxon>
        <taxon>Ascomycota</taxon>
        <taxon>Pezizomycotina</taxon>
        <taxon>Pezizomycetes</taxon>
        <taxon>Pezizales</taxon>
        <taxon>Morchellaceae</taxon>
        <taxon>Morchella</taxon>
    </lineage>
</organism>
<feature type="non-terminal residue" evidence="3">
    <location>
        <position position="409"/>
    </location>
</feature>
<feature type="transmembrane region" description="Helical" evidence="1">
    <location>
        <begin position="37"/>
        <end position="57"/>
    </location>
</feature>
<dbReference type="Proteomes" id="UP000277580">
    <property type="component" value="Unassembled WGS sequence"/>
</dbReference>
<dbReference type="AlphaFoldDB" id="A0A3N4KFW4"/>
<keyword evidence="1" id="KW-0472">Membrane</keyword>
<dbReference type="EMBL" id="ML119166">
    <property type="protein sequence ID" value="RPB08232.1"/>
    <property type="molecule type" value="Genomic_DNA"/>
</dbReference>
<proteinExistence type="predicted"/>
<dbReference type="PANTHER" id="PTHR35043:SF7">
    <property type="entry name" value="TRANSCRIPTION FACTOR DOMAIN-CONTAINING PROTEIN"/>
    <property type="match status" value="1"/>
</dbReference>
<keyword evidence="1" id="KW-0812">Transmembrane</keyword>
<evidence type="ECO:0000256" key="2">
    <source>
        <dbReference type="SAM" id="SignalP"/>
    </source>
</evidence>
<dbReference type="STRING" id="1392247.A0A3N4KFW4"/>
<keyword evidence="2" id="KW-0732">Signal</keyword>
<evidence type="ECO:0000256" key="1">
    <source>
        <dbReference type="SAM" id="Phobius"/>
    </source>
</evidence>
<gene>
    <name evidence="3" type="ORF">P167DRAFT_528861</name>
</gene>
<feature type="transmembrane region" description="Helical" evidence="1">
    <location>
        <begin position="377"/>
        <end position="403"/>
    </location>
</feature>